<name>A0A540V6B7_9BACL</name>
<reference evidence="11 12" key="1">
    <citation type="submission" date="2019-06" db="EMBL/GenBank/DDBJ databases">
        <title>Genome sequence of Ureibacillus terrenus.</title>
        <authorList>
            <person name="Maclea K.S."/>
            <person name="Simoes M."/>
        </authorList>
    </citation>
    <scope>NUCLEOTIDE SEQUENCE [LARGE SCALE GENOMIC DNA]</scope>
    <source>
        <strain evidence="11 12">ATCC BAA-384</strain>
    </source>
</reference>
<dbReference type="PANTHER" id="PTHR30570">
    <property type="entry name" value="PERIPLASMIC PHOSPHATE BINDING COMPONENT OF PHOSPHATE ABC TRANSPORTER"/>
    <property type="match status" value="1"/>
</dbReference>
<keyword evidence="5" id="KW-0592">Phosphate transport</keyword>
<evidence type="ECO:0000259" key="10">
    <source>
        <dbReference type="Pfam" id="PF12849"/>
    </source>
</evidence>
<keyword evidence="6" id="KW-0732">Signal</keyword>
<evidence type="ECO:0000313" key="12">
    <source>
        <dbReference type="Proteomes" id="UP000315753"/>
    </source>
</evidence>
<proteinExistence type="inferred from homology"/>
<protein>
    <recommendedName>
        <fullName evidence="10">PBP domain-containing protein</fullName>
    </recommendedName>
</protein>
<evidence type="ECO:0000256" key="7">
    <source>
        <dbReference type="ARBA" id="ARBA00023139"/>
    </source>
</evidence>
<evidence type="ECO:0000256" key="2">
    <source>
        <dbReference type="ARBA" id="ARBA00004193"/>
    </source>
</evidence>
<dbReference type="GO" id="GO:0006817">
    <property type="term" value="P:phosphate ion transport"/>
    <property type="evidence" value="ECO:0007669"/>
    <property type="project" value="UniProtKB-KW"/>
</dbReference>
<dbReference type="Proteomes" id="UP000315753">
    <property type="component" value="Unassembled WGS sequence"/>
</dbReference>
<dbReference type="GO" id="GO:0005886">
    <property type="term" value="C:plasma membrane"/>
    <property type="evidence" value="ECO:0007669"/>
    <property type="project" value="UniProtKB-SubCell"/>
</dbReference>
<keyword evidence="5" id="KW-0813">Transport</keyword>
<keyword evidence="12" id="KW-1185">Reference proteome</keyword>
<evidence type="ECO:0000256" key="5">
    <source>
        <dbReference type="ARBA" id="ARBA00022592"/>
    </source>
</evidence>
<organism evidence="11 12">
    <name type="scientific">Ureibacillus terrenus</name>
    <dbReference type="NCBI Taxonomy" id="118246"/>
    <lineage>
        <taxon>Bacteria</taxon>
        <taxon>Bacillati</taxon>
        <taxon>Bacillota</taxon>
        <taxon>Bacilli</taxon>
        <taxon>Bacillales</taxon>
        <taxon>Caryophanaceae</taxon>
        <taxon>Ureibacillus</taxon>
    </lineage>
</organism>
<comment type="caution">
    <text evidence="11">The sequence shown here is derived from an EMBL/GenBank/DDBJ whole genome shotgun (WGS) entry which is preliminary data.</text>
</comment>
<feature type="transmembrane region" description="Helical" evidence="9">
    <location>
        <begin position="63"/>
        <end position="83"/>
    </location>
</feature>
<dbReference type="RefSeq" id="WP_141600869.1">
    <property type="nucleotide sequence ID" value="NZ_JARMSB010000004.1"/>
</dbReference>
<comment type="subcellular location">
    <subcellularLocation>
        <location evidence="2">Cell membrane</location>
        <topology evidence="2">Lipid-anchor</topology>
    </subcellularLocation>
</comment>
<keyword evidence="9" id="KW-0812">Transmembrane</keyword>
<dbReference type="OrthoDB" id="9790048at2"/>
<dbReference type="InterPro" id="IPR024370">
    <property type="entry name" value="PBP_domain"/>
</dbReference>
<evidence type="ECO:0000256" key="1">
    <source>
        <dbReference type="ARBA" id="ARBA00002841"/>
    </source>
</evidence>
<dbReference type="AlphaFoldDB" id="A0A540V6B7"/>
<evidence type="ECO:0000256" key="6">
    <source>
        <dbReference type="ARBA" id="ARBA00022729"/>
    </source>
</evidence>
<comment type="function">
    <text evidence="1">Part of the ABC transporter complex PstSACB involved in phosphate import.</text>
</comment>
<comment type="similarity">
    <text evidence="3">Belongs to the PstS family.</text>
</comment>
<keyword evidence="7" id="KW-0564">Palmitate</keyword>
<feature type="transmembrane region" description="Helical" evidence="9">
    <location>
        <begin position="7"/>
        <end position="29"/>
    </location>
</feature>
<evidence type="ECO:0000256" key="8">
    <source>
        <dbReference type="ARBA" id="ARBA00023288"/>
    </source>
</evidence>
<dbReference type="SUPFAM" id="SSF53850">
    <property type="entry name" value="Periplasmic binding protein-like II"/>
    <property type="match status" value="1"/>
</dbReference>
<evidence type="ECO:0000256" key="4">
    <source>
        <dbReference type="ARBA" id="ARBA00011529"/>
    </source>
</evidence>
<dbReference type="PANTHER" id="PTHR30570:SF1">
    <property type="entry name" value="PHOSPHATE-BINDING PROTEIN PSTS"/>
    <property type="match status" value="1"/>
</dbReference>
<feature type="domain" description="PBP" evidence="10">
    <location>
        <begin position="129"/>
        <end position="366"/>
    </location>
</feature>
<keyword evidence="9" id="KW-0472">Membrane</keyword>
<feature type="transmembrane region" description="Helical" evidence="9">
    <location>
        <begin position="35"/>
        <end position="56"/>
    </location>
</feature>
<gene>
    <name evidence="11" type="ORF">FKZ59_01000</name>
</gene>
<evidence type="ECO:0000256" key="9">
    <source>
        <dbReference type="SAM" id="Phobius"/>
    </source>
</evidence>
<keyword evidence="8" id="KW-0449">Lipoprotein</keyword>
<sequence>MVTNLFVSILVLVILGFFTFAGVVMALLIGFFEWIPFMIIMAIVLYLLLLAFLFRFFKTKRRILWFAGISLVALVAGSVWPIYEKYVDSIPTVSSEVDIFEYKPFEEGSKVVSLDEEATLQLSEPLPVMDGATALYPLYSAIAQATYPKKEYDPYDSEVMVNTTPEAYENLINGKVDMIFVNEPSKNQWRRAKEKGVELKLTPIGKEAFVFFVNQKNKVDGLTLQQIKDIYSGKITNWKEVGGKDEPIRAYQRPEDSGSQTALESLMGDTPIMDPPRENVAGGMGEIIKEVAQYRNFENAIGYTFRYYSQEMVGNKQIKLLSIDGVPPTKETIRSGKYPITGEFYIVTAGTDNPNVQKLIDWVLSSQGQQLIEKVGYVPINEGD</sequence>
<evidence type="ECO:0000256" key="3">
    <source>
        <dbReference type="ARBA" id="ARBA00008725"/>
    </source>
</evidence>
<evidence type="ECO:0000313" key="11">
    <source>
        <dbReference type="EMBL" id="TQE92317.1"/>
    </source>
</evidence>
<keyword evidence="9" id="KW-1133">Transmembrane helix</keyword>
<dbReference type="Gene3D" id="3.40.190.10">
    <property type="entry name" value="Periplasmic binding protein-like II"/>
    <property type="match status" value="2"/>
</dbReference>
<dbReference type="Pfam" id="PF12849">
    <property type="entry name" value="PBP_like_2"/>
    <property type="match status" value="1"/>
</dbReference>
<accession>A0A540V6B7</accession>
<comment type="subunit">
    <text evidence="4">The complex is composed of two ATP-binding proteins (PstB), two transmembrane proteins (PstC and PstA) and a solute-binding protein (PstS).</text>
</comment>
<dbReference type="InterPro" id="IPR050811">
    <property type="entry name" value="Phosphate_ABC_transporter"/>
</dbReference>
<dbReference type="EMBL" id="VIGD01000001">
    <property type="protein sequence ID" value="TQE92317.1"/>
    <property type="molecule type" value="Genomic_DNA"/>
</dbReference>